<reference evidence="2 3" key="1">
    <citation type="submission" date="2018-11" db="EMBL/GenBank/DDBJ databases">
        <title>Genome sequencing and assembly of Clostridium tagluense strain A121.</title>
        <authorList>
            <person name="Murakami T."/>
            <person name="Segawa T."/>
            <person name="Shcherbakova V.A."/>
            <person name="Mori H."/>
            <person name="Yoshimura Y."/>
        </authorList>
    </citation>
    <scope>NUCLEOTIDE SEQUENCE [LARGE SCALE GENOMIC DNA]</scope>
    <source>
        <strain evidence="2 3">A121</strain>
    </source>
</reference>
<keyword evidence="2" id="KW-0449">Lipoprotein</keyword>
<dbReference type="RefSeq" id="WP_125004485.1">
    <property type="nucleotide sequence ID" value="NZ_BHYK01000026.1"/>
</dbReference>
<keyword evidence="3" id="KW-1185">Reference proteome</keyword>
<name>A0A401URC0_9CLOT</name>
<dbReference type="OrthoDB" id="1924644at2"/>
<accession>A0A401URC0</accession>
<evidence type="ECO:0000313" key="3">
    <source>
        <dbReference type="Proteomes" id="UP000287872"/>
    </source>
</evidence>
<dbReference type="EMBL" id="BHYK01000026">
    <property type="protein sequence ID" value="GCD12089.1"/>
    <property type="molecule type" value="Genomic_DNA"/>
</dbReference>
<keyword evidence="1" id="KW-0812">Transmembrane</keyword>
<organism evidence="2 3">
    <name type="scientific">Clostridium tagluense</name>
    <dbReference type="NCBI Taxonomy" id="360422"/>
    <lineage>
        <taxon>Bacteria</taxon>
        <taxon>Bacillati</taxon>
        <taxon>Bacillota</taxon>
        <taxon>Clostridia</taxon>
        <taxon>Eubacteriales</taxon>
        <taxon>Clostridiaceae</taxon>
        <taxon>Clostridium</taxon>
    </lineage>
</organism>
<protein>
    <submittedName>
        <fullName evidence="2">Lipoprotein</fullName>
    </submittedName>
</protein>
<keyword evidence="1" id="KW-1133">Transmembrane helix</keyword>
<evidence type="ECO:0000256" key="1">
    <source>
        <dbReference type="SAM" id="Phobius"/>
    </source>
</evidence>
<dbReference type="Proteomes" id="UP000287872">
    <property type="component" value="Unassembled WGS sequence"/>
</dbReference>
<dbReference type="SUPFAM" id="SSF54001">
    <property type="entry name" value="Cysteine proteinases"/>
    <property type="match status" value="1"/>
</dbReference>
<dbReference type="AlphaFoldDB" id="A0A401URC0"/>
<feature type="transmembrane region" description="Helical" evidence="1">
    <location>
        <begin position="6"/>
        <end position="25"/>
    </location>
</feature>
<proteinExistence type="predicted"/>
<gene>
    <name evidence="2" type="ORF">Ctaglu_37120</name>
</gene>
<comment type="caution">
    <text evidence="2">The sequence shown here is derived from an EMBL/GenBank/DDBJ whole genome shotgun (WGS) entry which is preliminary data.</text>
</comment>
<keyword evidence="1" id="KW-0472">Membrane</keyword>
<sequence>MKKNSILYRILFFIIITAAIIFLSFKSRADLNNKEEGLRVTKWENFYTGDNIHFYYLNPQNENLLKLKKNYGLDKLIDGKKDQFDNSIKIMEFINGKVKAQSNSMTSDKSALEIMEVATSGNKISDSDYATIYEECLASIGINVRPGVLRSTDKKISGKSYFNVCEIWSNKYNKWIMIDGVNGTYMTDEEIPLSAIEIISKGIGKVKIHLLKDSKKYIKSMGSYYESYTISVDNNKYGELKSNSKLTFLKQGKLPEIETKEGFIQPTIFVNNPKVFNISPKIQYVNKGVEKIPTLILAKRDLKNDTKEGQKFTLGAFINSYMLKKYFISINGGDYIKIDTFFDLQIVKGINSIKLSLDGKTMQKEIIIEK</sequence>
<evidence type="ECO:0000313" key="2">
    <source>
        <dbReference type="EMBL" id="GCD12089.1"/>
    </source>
</evidence>
<dbReference type="InterPro" id="IPR038765">
    <property type="entry name" value="Papain-like_cys_pep_sf"/>
</dbReference>